<dbReference type="AlphaFoldDB" id="A0AAD2AN69"/>
<accession>A0AAD2AN69</accession>
<evidence type="ECO:0008006" key="6">
    <source>
        <dbReference type="Google" id="ProtNLM"/>
    </source>
</evidence>
<proteinExistence type="predicted"/>
<dbReference type="GO" id="GO:0043683">
    <property type="term" value="P:type IV pilus assembly"/>
    <property type="evidence" value="ECO:0007669"/>
    <property type="project" value="InterPro"/>
</dbReference>
<sequence length="331" mass="35292">MRVMQFVGRQRQRGFTLVELMVALLIALLVLVATVSFYLTTKSTYTTIEDMSGLEERGQFALTVMTRILRQAGFTKMNSGGGGFVRAEKDDPPMLSGLDGCTGSENAPSKTGPAAGEKLSACLSTEDPLASDAVEVRFFGSGTAADPLTPDGTIIDCSGQGVADATPALPAGTQRGLSIFFVQTGADGNPYLACKFRKRDAAGREVTNTTSEDDFVTQQLVPGVETLQLLYGVSSNGDTVPDVYKRAKDMVDTDWPNVYAVKIAMVIRADNTSADTSLGARTFTLFGSGYTNDDGTFKPSQKLNVARRLFTATVQVRNYLTCTPSGSTSCP</sequence>
<dbReference type="Pfam" id="PF07963">
    <property type="entry name" value="N_methyl"/>
    <property type="match status" value="1"/>
</dbReference>
<dbReference type="Proteomes" id="UP001190002">
    <property type="component" value="Unassembled WGS sequence"/>
</dbReference>
<dbReference type="InterPro" id="IPR012902">
    <property type="entry name" value="N_methyl_site"/>
</dbReference>
<dbReference type="PROSITE" id="PS00409">
    <property type="entry name" value="PROKAR_NTER_METHYL"/>
    <property type="match status" value="1"/>
</dbReference>
<evidence type="ECO:0000313" key="2">
    <source>
        <dbReference type="EMBL" id="CAJ0684709.1"/>
    </source>
</evidence>
<comment type="caution">
    <text evidence="2">The sequence shown here is derived from an EMBL/GenBank/DDBJ whole genome shotgun (WGS) entry which is preliminary data.</text>
</comment>
<dbReference type="InterPro" id="IPR032092">
    <property type="entry name" value="PilW"/>
</dbReference>
<protein>
    <recommendedName>
        <fullName evidence="6">Pilus assembly protein PilW</fullName>
    </recommendedName>
</protein>
<gene>
    <name evidence="3" type="ORF">R77569_02666</name>
    <name evidence="2" type="ORF">R77591_02560</name>
</gene>
<keyword evidence="1" id="KW-0812">Transmembrane</keyword>
<dbReference type="Pfam" id="PF16074">
    <property type="entry name" value="PilW"/>
    <property type="match status" value="1"/>
</dbReference>
<dbReference type="NCBIfam" id="TIGR02532">
    <property type="entry name" value="IV_pilin_GFxxxE"/>
    <property type="match status" value="1"/>
</dbReference>
<keyword evidence="5" id="KW-1185">Reference proteome</keyword>
<reference evidence="2 5" key="1">
    <citation type="submission" date="2023-07" db="EMBL/GenBank/DDBJ databases">
        <authorList>
            <person name="Peeters C."/>
        </authorList>
    </citation>
    <scope>NUCLEOTIDE SEQUENCE</scope>
    <source>
        <strain evidence="3 5">R-77569</strain>
        <strain evidence="2">R-77591</strain>
    </source>
</reference>
<evidence type="ECO:0000256" key="1">
    <source>
        <dbReference type="SAM" id="Phobius"/>
    </source>
</evidence>
<name>A0AAD2AN69_9RALS</name>
<keyword evidence="1" id="KW-0472">Membrane</keyword>
<dbReference type="RefSeq" id="WP_063392973.1">
    <property type="nucleotide sequence ID" value="NZ_CATVXE010000010.1"/>
</dbReference>
<feature type="transmembrane region" description="Helical" evidence="1">
    <location>
        <begin position="20"/>
        <end position="39"/>
    </location>
</feature>
<dbReference type="Proteomes" id="UP001190452">
    <property type="component" value="Unassembled WGS sequence"/>
</dbReference>
<evidence type="ECO:0000313" key="3">
    <source>
        <dbReference type="EMBL" id="CAJ0874942.1"/>
    </source>
</evidence>
<evidence type="ECO:0000313" key="4">
    <source>
        <dbReference type="Proteomes" id="UP001190002"/>
    </source>
</evidence>
<dbReference type="EMBL" id="CATVXE010000010">
    <property type="protein sequence ID" value="CAJ0684709.1"/>
    <property type="molecule type" value="Genomic_DNA"/>
</dbReference>
<dbReference type="EMBL" id="CAUDKV010000010">
    <property type="protein sequence ID" value="CAJ0874942.1"/>
    <property type="molecule type" value="Genomic_DNA"/>
</dbReference>
<evidence type="ECO:0000313" key="5">
    <source>
        <dbReference type="Proteomes" id="UP001190452"/>
    </source>
</evidence>
<organism evidence="2 4">
    <name type="scientific">Ralstonia mannitolilytica</name>
    <dbReference type="NCBI Taxonomy" id="105219"/>
    <lineage>
        <taxon>Bacteria</taxon>
        <taxon>Pseudomonadati</taxon>
        <taxon>Pseudomonadota</taxon>
        <taxon>Betaproteobacteria</taxon>
        <taxon>Burkholderiales</taxon>
        <taxon>Burkholderiaceae</taxon>
        <taxon>Ralstonia</taxon>
    </lineage>
</organism>
<keyword evidence="1" id="KW-1133">Transmembrane helix</keyword>